<keyword evidence="1" id="KW-0175">Coiled coil</keyword>
<sequence length="248" mass="28907">MKNRFLLTLFSSSSVLILLFSRVIIFNFLPDLRFYSQYLFYVSSILLIAFCLVMIISIPLKKENKIYNSADSLLLFIPVVLFFLLEFYHFKNTVPKQSIDKISSLLKSANIDISNFNQDSSFIKVYDILHKIENDILLRSGGRYIKNDAIVHGNDIQIPNEIIMSRNFQNLESQIGQLHNSFDNNANKEYLLNLKTTFLNSEIIKDNTVVELITRLKVFELQLKNLELQKYNVQQQLNTKSRVTHPRS</sequence>
<evidence type="ECO:0000256" key="2">
    <source>
        <dbReference type="SAM" id="Phobius"/>
    </source>
</evidence>
<organism evidence="3 4">
    <name type="scientific">Flammeovirga agarivorans</name>
    <dbReference type="NCBI Taxonomy" id="2726742"/>
    <lineage>
        <taxon>Bacteria</taxon>
        <taxon>Pseudomonadati</taxon>
        <taxon>Bacteroidota</taxon>
        <taxon>Cytophagia</taxon>
        <taxon>Cytophagales</taxon>
        <taxon>Flammeovirgaceae</taxon>
        <taxon>Flammeovirga</taxon>
    </lineage>
</organism>
<feature type="coiled-coil region" evidence="1">
    <location>
        <begin position="209"/>
        <end position="236"/>
    </location>
</feature>
<dbReference type="RefSeq" id="WP_168885737.1">
    <property type="nucleotide sequence ID" value="NZ_JABAIL010000021.1"/>
</dbReference>
<gene>
    <name evidence="3" type="ORF">HGP29_27775</name>
</gene>
<keyword evidence="2" id="KW-0472">Membrane</keyword>
<protein>
    <submittedName>
        <fullName evidence="3">Uncharacterized protein</fullName>
    </submittedName>
</protein>
<proteinExistence type="predicted"/>
<dbReference type="EMBL" id="JABAIL010000021">
    <property type="protein sequence ID" value="NLR95031.1"/>
    <property type="molecule type" value="Genomic_DNA"/>
</dbReference>
<keyword evidence="2" id="KW-1133">Transmembrane helix</keyword>
<evidence type="ECO:0000313" key="4">
    <source>
        <dbReference type="Proteomes" id="UP000585050"/>
    </source>
</evidence>
<accession>A0A7X8SRI9</accession>
<feature type="transmembrane region" description="Helical" evidence="2">
    <location>
        <begin position="5"/>
        <end position="26"/>
    </location>
</feature>
<feature type="transmembrane region" description="Helical" evidence="2">
    <location>
        <begin position="72"/>
        <end position="90"/>
    </location>
</feature>
<feature type="transmembrane region" description="Helical" evidence="2">
    <location>
        <begin position="38"/>
        <end position="60"/>
    </location>
</feature>
<evidence type="ECO:0000256" key="1">
    <source>
        <dbReference type="SAM" id="Coils"/>
    </source>
</evidence>
<keyword evidence="2" id="KW-0812">Transmembrane</keyword>
<dbReference type="AlphaFoldDB" id="A0A7X8SRI9"/>
<evidence type="ECO:0000313" key="3">
    <source>
        <dbReference type="EMBL" id="NLR95031.1"/>
    </source>
</evidence>
<name>A0A7X8SRI9_9BACT</name>
<reference evidence="3 4" key="1">
    <citation type="submission" date="2020-04" db="EMBL/GenBank/DDBJ databases">
        <title>Flammeovirga sp. SR4, a novel species isolated from seawater.</title>
        <authorList>
            <person name="Wang X."/>
        </authorList>
    </citation>
    <scope>NUCLEOTIDE SEQUENCE [LARGE SCALE GENOMIC DNA]</scope>
    <source>
        <strain evidence="3 4">SR4</strain>
    </source>
</reference>
<comment type="caution">
    <text evidence="3">The sequence shown here is derived from an EMBL/GenBank/DDBJ whole genome shotgun (WGS) entry which is preliminary data.</text>
</comment>
<keyword evidence="4" id="KW-1185">Reference proteome</keyword>
<dbReference type="Proteomes" id="UP000585050">
    <property type="component" value="Unassembled WGS sequence"/>
</dbReference>